<keyword evidence="6" id="KW-0411">Iron-sulfur</keyword>
<proteinExistence type="predicted"/>
<dbReference type="InterPro" id="IPR007197">
    <property type="entry name" value="rSAM"/>
</dbReference>
<dbReference type="RefSeq" id="WP_154502294.1">
    <property type="nucleotide sequence ID" value="NZ_JAQXPC010000025.1"/>
</dbReference>
<evidence type="ECO:0000256" key="4">
    <source>
        <dbReference type="ARBA" id="ARBA00022723"/>
    </source>
</evidence>
<dbReference type="Pfam" id="PF13186">
    <property type="entry name" value="SPASM"/>
    <property type="match status" value="1"/>
</dbReference>
<dbReference type="Proteomes" id="UP000461880">
    <property type="component" value="Unassembled WGS sequence"/>
</dbReference>
<evidence type="ECO:0000259" key="7">
    <source>
        <dbReference type="Pfam" id="PF04055"/>
    </source>
</evidence>
<dbReference type="InterPro" id="IPR013785">
    <property type="entry name" value="Aldolase_TIM"/>
</dbReference>
<reference evidence="9 10" key="1">
    <citation type="submission" date="2019-08" db="EMBL/GenBank/DDBJ databases">
        <title>In-depth cultivation of the pig gut microbiome towards novel bacterial diversity and tailored functional studies.</title>
        <authorList>
            <person name="Wylensek D."/>
            <person name="Hitch T.C.A."/>
            <person name="Clavel T."/>
        </authorList>
    </citation>
    <scope>NUCLEOTIDE SEQUENCE [LARGE SCALE GENOMIC DNA]</scope>
    <source>
        <strain evidence="9 10">Oil+RF-744-GAM-WT-6</strain>
    </source>
</reference>
<dbReference type="Pfam" id="PF04055">
    <property type="entry name" value="Radical_SAM"/>
    <property type="match status" value="1"/>
</dbReference>
<evidence type="ECO:0000256" key="5">
    <source>
        <dbReference type="ARBA" id="ARBA00023004"/>
    </source>
</evidence>
<protein>
    <submittedName>
        <fullName evidence="9">Radical SAM protein</fullName>
    </submittedName>
</protein>
<dbReference type="GO" id="GO:0051539">
    <property type="term" value="F:4 iron, 4 sulfur cluster binding"/>
    <property type="evidence" value="ECO:0007669"/>
    <property type="project" value="UniProtKB-KW"/>
</dbReference>
<name>A0A7X2NQH4_9FIRM</name>
<dbReference type="PANTHER" id="PTHR43787:SF10">
    <property type="entry name" value="COFACTOR MODIFYING PROTEIN"/>
    <property type="match status" value="1"/>
</dbReference>
<dbReference type="EMBL" id="VUMN01000001">
    <property type="protein sequence ID" value="MSS57538.1"/>
    <property type="molecule type" value="Genomic_DNA"/>
</dbReference>
<dbReference type="SFLD" id="SFLDS00029">
    <property type="entry name" value="Radical_SAM"/>
    <property type="match status" value="1"/>
</dbReference>
<evidence type="ECO:0000256" key="6">
    <source>
        <dbReference type="ARBA" id="ARBA00023014"/>
    </source>
</evidence>
<evidence type="ECO:0000313" key="10">
    <source>
        <dbReference type="Proteomes" id="UP000461880"/>
    </source>
</evidence>
<dbReference type="InterPro" id="IPR058240">
    <property type="entry name" value="rSAM_sf"/>
</dbReference>
<accession>A0A7X2NQH4</accession>
<comment type="caution">
    <text evidence="9">The sequence shown here is derived from an EMBL/GenBank/DDBJ whole genome shotgun (WGS) entry which is preliminary data.</text>
</comment>
<dbReference type="AlphaFoldDB" id="A0A7X2NQH4"/>
<dbReference type="InterPro" id="IPR023885">
    <property type="entry name" value="4Fe4S-binding_SPASM_dom"/>
</dbReference>
<keyword evidence="10" id="KW-1185">Reference proteome</keyword>
<evidence type="ECO:0000259" key="8">
    <source>
        <dbReference type="Pfam" id="PF13186"/>
    </source>
</evidence>
<dbReference type="Gene3D" id="3.20.20.70">
    <property type="entry name" value="Aldolase class I"/>
    <property type="match status" value="1"/>
</dbReference>
<dbReference type="SUPFAM" id="SSF102114">
    <property type="entry name" value="Radical SAM enzymes"/>
    <property type="match status" value="1"/>
</dbReference>
<dbReference type="GO" id="GO:0046872">
    <property type="term" value="F:metal ion binding"/>
    <property type="evidence" value="ECO:0007669"/>
    <property type="project" value="UniProtKB-KW"/>
</dbReference>
<dbReference type="CDD" id="cd21122">
    <property type="entry name" value="SPASM_rSAM"/>
    <property type="match status" value="1"/>
</dbReference>
<evidence type="ECO:0000256" key="2">
    <source>
        <dbReference type="ARBA" id="ARBA00022485"/>
    </source>
</evidence>
<evidence type="ECO:0000313" key="9">
    <source>
        <dbReference type="EMBL" id="MSS57538.1"/>
    </source>
</evidence>
<feature type="domain" description="4Fe4S-binding SPASM" evidence="8">
    <location>
        <begin position="204"/>
        <end position="269"/>
    </location>
</feature>
<dbReference type="CDD" id="cd01335">
    <property type="entry name" value="Radical_SAM"/>
    <property type="match status" value="1"/>
</dbReference>
<keyword evidence="2" id="KW-0004">4Fe-4S</keyword>
<keyword evidence="4" id="KW-0479">Metal-binding</keyword>
<dbReference type="SFLD" id="SFLDG01067">
    <property type="entry name" value="SPASM/twitch_domain_containing"/>
    <property type="match status" value="1"/>
</dbReference>
<keyword evidence="3" id="KW-0949">S-adenosyl-L-methionine</keyword>
<evidence type="ECO:0000256" key="1">
    <source>
        <dbReference type="ARBA" id="ARBA00001966"/>
    </source>
</evidence>
<dbReference type="GO" id="GO:0003824">
    <property type="term" value="F:catalytic activity"/>
    <property type="evidence" value="ECO:0007669"/>
    <property type="project" value="InterPro"/>
</dbReference>
<comment type="cofactor">
    <cofactor evidence="1">
        <name>[4Fe-4S] cluster</name>
        <dbReference type="ChEBI" id="CHEBI:49883"/>
    </cofactor>
</comment>
<sequence length="276" mass="31456">MIRRVYLEITNLCNLHCPFCTPVARSGRMMSREQVAKLLPQIRSVTPYLYLHVRGEPLTHPEFEQILSLCDEAEMKVQLVTNGTLLSSYPDLFSHPSLRKLSVSLQSVQAQDLSLLSSYLDTIDHFMKQVQESGHPIMELRFWRSDQNDLPAAVACMQFLKERYPFESTDRNHNLKLGRNLYLTYDNMFTWPDGSAVPSETGTCHGAVHQIAILSDGTLIPCCMDAAGVINLGNVFETPLSELLQSERYLNMKNGFCNHQITEPFCRTCSFRKRFG</sequence>
<gene>
    <name evidence="9" type="ORF">FYJ51_01255</name>
</gene>
<keyword evidence="5" id="KW-0408">Iron</keyword>
<dbReference type="PANTHER" id="PTHR43787">
    <property type="entry name" value="FEMO COFACTOR BIOSYNTHESIS PROTEIN NIFB-RELATED"/>
    <property type="match status" value="1"/>
</dbReference>
<organism evidence="9 10">
    <name type="scientific">Stecheria intestinalis</name>
    <dbReference type="NCBI Taxonomy" id="2606630"/>
    <lineage>
        <taxon>Bacteria</taxon>
        <taxon>Bacillati</taxon>
        <taxon>Bacillota</taxon>
        <taxon>Erysipelotrichia</taxon>
        <taxon>Erysipelotrichales</taxon>
        <taxon>Erysipelotrichaceae</taxon>
        <taxon>Stecheria</taxon>
    </lineage>
</organism>
<evidence type="ECO:0000256" key="3">
    <source>
        <dbReference type="ARBA" id="ARBA00022691"/>
    </source>
</evidence>
<feature type="domain" description="Radical SAM core" evidence="7">
    <location>
        <begin position="8"/>
        <end position="109"/>
    </location>
</feature>